<accession>A0A9D1AG00</accession>
<evidence type="ECO:0000313" key="1">
    <source>
        <dbReference type="EMBL" id="HIR14679.1"/>
    </source>
</evidence>
<protein>
    <submittedName>
        <fullName evidence="1">Uncharacterized protein</fullName>
    </submittedName>
</protein>
<dbReference type="InterPro" id="IPR056239">
    <property type="entry name" value="Phage_YunG-like"/>
</dbReference>
<gene>
    <name evidence="1" type="ORF">IAB31_12235</name>
</gene>
<sequence length="60" mass="6879">MIKRAEEHCAVAFARGICDVTGKISGKNFHVASQREISFMKKNYIPRFDTEKLEQYLTGN</sequence>
<dbReference type="AlphaFoldDB" id="A0A9D1AG00"/>
<proteinExistence type="predicted"/>
<dbReference type="EMBL" id="DVGK01000141">
    <property type="protein sequence ID" value="HIR14679.1"/>
    <property type="molecule type" value="Genomic_DNA"/>
</dbReference>
<comment type="caution">
    <text evidence="1">The sequence shown here is derived from an EMBL/GenBank/DDBJ whole genome shotgun (WGS) entry which is preliminary data.</text>
</comment>
<name>A0A9D1AG00_9FIRM</name>
<reference evidence="1" key="1">
    <citation type="submission" date="2020-10" db="EMBL/GenBank/DDBJ databases">
        <authorList>
            <person name="Gilroy R."/>
        </authorList>
    </citation>
    <scope>NUCLEOTIDE SEQUENCE</scope>
    <source>
        <strain evidence="1">ChiSjej4B22-8148</strain>
    </source>
</reference>
<dbReference type="Proteomes" id="UP000886757">
    <property type="component" value="Unassembled WGS sequence"/>
</dbReference>
<reference evidence="1" key="2">
    <citation type="journal article" date="2021" name="PeerJ">
        <title>Extensive microbial diversity within the chicken gut microbiome revealed by metagenomics and culture.</title>
        <authorList>
            <person name="Gilroy R."/>
            <person name="Ravi A."/>
            <person name="Getino M."/>
            <person name="Pursley I."/>
            <person name="Horton D.L."/>
            <person name="Alikhan N.F."/>
            <person name="Baker D."/>
            <person name="Gharbi K."/>
            <person name="Hall N."/>
            <person name="Watson M."/>
            <person name="Adriaenssens E.M."/>
            <person name="Foster-Nyarko E."/>
            <person name="Jarju S."/>
            <person name="Secka A."/>
            <person name="Antonio M."/>
            <person name="Oren A."/>
            <person name="Chaudhuri R.R."/>
            <person name="La Ragione R."/>
            <person name="Hildebrand F."/>
            <person name="Pallen M.J."/>
        </authorList>
    </citation>
    <scope>NUCLEOTIDE SEQUENCE</scope>
    <source>
        <strain evidence="1">ChiSjej4B22-8148</strain>
    </source>
</reference>
<organism evidence="1 2">
    <name type="scientific">Candidatus Choladousia intestinavium</name>
    <dbReference type="NCBI Taxonomy" id="2840727"/>
    <lineage>
        <taxon>Bacteria</taxon>
        <taxon>Bacillati</taxon>
        <taxon>Bacillota</taxon>
        <taxon>Clostridia</taxon>
        <taxon>Lachnospirales</taxon>
        <taxon>Lachnospiraceae</taxon>
        <taxon>Lachnospiraceae incertae sedis</taxon>
        <taxon>Candidatus Choladousia</taxon>
    </lineage>
</organism>
<evidence type="ECO:0000313" key="2">
    <source>
        <dbReference type="Proteomes" id="UP000886757"/>
    </source>
</evidence>
<dbReference type="Pfam" id="PF24591">
    <property type="entry name" value="Phage_YunG-like"/>
    <property type="match status" value="1"/>
</dbReference>